<dbReference type="EMBL" id="BQNB010010703">
    <property type="protein sequence ID" value="GJS80853.1"/>
    <property type="molecule type" value="Genomic_DNA"/>
</dbReference>
<reference evidence="3" key="1">
    <citation type="journal article" date="2022" name="Int. J. Mol. Sci.">
        <title>Draft Genome of Tanacetum Coccineum: Genomic Comparison of Closely Related Tanacetum-Family Plants.</title>
        <authorList>
            <person name="Yamashiro T."/>
            <person name="Shiraishi A."/>
            <person name="Nakayama K."/>
            <person name="Satake H."/>
        </authorList>
    </citation>
    <scope>NUCLEOTIDE SEQUENCE</scope>
</reference>
<feature type="region of interest" description="Disordered" evidence="2">
    <location>
        <begin position="257"/>
        <end position="376"/>
    </location>
</feature>
<sequence>MSTPTFAATQNLVAFLEKPTESNGFERIIDFLNPKSIKYALTVNPTVYTSCIKQFWATARVNKVNGQDQIQALVDKQKVMIMEESIRSDIHFDDAKGTVCLPNDVIFEELAKMGYEKPSQRLTFYKAFFSPQWKFLIHTILQCLSAKTTAWNKFSSTMASTIIYLANNQKFNFSKYILDNMVKNLEGGVKFFMFPRFLQVFLNKQVDGMNKHKETFVISSHTKKVFANIRRQSDGFSRVVTPLFDNMLIQASKEIGEDLGHPTNSTQIPIDDQPSTSSAPKKKQKSKRRQRKEAEVSQDDTGHEENEPTPSNDPQPSGKDRLELTELMKRVKKLERKRRLRPTGLRRLKKVGAASKVESSEEIASLGDQEDPSKQGRKIAEIDQDENVNLIDETQEQLNNEEMFGVNDLHGEEVIVEDTAAREIVTAAPIIPVTTAETIIAVTTDATSVTTAIVTRPKAKGIGKGIMIEPERPLKIKDQIAADEELARQLEAEMQAEIEEERTRRKKEEEANLALIKLQTREREELSIEEKSKLFVELMNKRRKHFAELRAQEKRKKPPTKAHKRSQMSTYLKHMGNYKHSYLKSKTYKEIEKLFEKEMKRVNSFIPMDADDRTDKEQERISKRGGDDLQSNVSKKQKVDEQIETKKVDDLKEEEMKKHIEVVREDNIVIDAVPLASKPPTIVDYKIIKAGIIGQFQLIREDGSSKRYAHLYASREEISPHTNNYHTYAQQKASSRLLE</sequence>
<accession>A0ABQ4YVM5</accession>
<keyword evidence="4" id="KW-1185">Reference proteome</keyword>
<name>A0ABQ4YVM5_9ASTR</name>
<dbReference type="Proteomes" id="UP001151760">
    <property type="component" value="Unassembled WGS sequence"/>
</dbReference>
<keyword evidence="1" id="KW-0175">Coiled coil</keyword>
<evidence type="ECO:0000313" key="4">
    <source>
        <dbReference type="Proteomes" id="UP001151760"/>
    </source>
</evidence>
<feature type="compositionally biased region" description="Basic and acidic residues" evidence="2">
    <location>
        <begin position="318"/>
        <end position="329"/>
    </location>
</feature>
<feature type="compositionally biased region" description="Basic and acidic residues" evidence="2">
    <location>
        <begin position="610"/>
        <end position="627"/>
    </location>
</feature>
<feature type="compositionally biased region" description="Basic and acidic residues" evidence="2">
    <location>
        <begin position="292"/>
        <end position="306"/>
    </location>
</feature>
<feature type="region of interest" description="Disordered" evidence="2">
    <location>
        <begin position="606"/>
        <end position="641"/>
    </location>
</feature>
<feature type="coiled-coil region" evidence="1">
    <location>
        <begin position="480"/>
        <end position="511"/>
    </location>
</feature>
<gene>
    <name evidence="3" type="ORF">Tco_0747394</name>
</gene>
<feature type="compositionally biased region" description="Basic residues" evidence="2">
    <location>
        <begin position="330"/>
        <end position="350"/>
    </location>
</feature>
<dbReference type="CDD" id="cd22249">
    <property type="entry name" value="UDM1_RNF168_RNF169-like"/>
    <property type="match status" value="1"/>
</dbReference>
<protein>
    <submittedName>
        <fullName evidence="3">Uncharacterized protein</fullName>
    </submittedName>
</protein>
<organism evidence="3 4">
    <name type="scientific">Tanacetum coccineum</name>
    <dbReference type="NCBI Taxonomy" id="301880"/>
    <lineage>
        <taxon>Eukaryota</taxon>
        <taxon>Viridiplantae</taxon>
        <taxon>Streptophyta</taxon>
        <taxon>Embryophyta</taxon>
        <taxon>Tracheophyta</taxon>
        <taxon>Spermatophyta</taxon>
        <taxon>Magnoliopsida</taxon>
        <taxon>eudicotyledons</taxon>
        <taxon>Gunneridae</taxon>
        <taxon>Pentapetalae</taxon>
        <taxon>asterids</taxon>
        <taxon>campanulids</taxon>
        <taxon>Asterales</taxon>
        <taxon>Asteraceae</taxon>
        <taxon>Asteroideae</taxon>
        <taxon>Anthemideae</taxon>
        <taxon>Anthemidinae</taxon>
        <taxon>Tanacetum</taxon>
    </lineage>
</organism>
<comment type="caution">
    <text evidence="3">The sequence shown here is derived from an EMBL/GenBank/DDBJ whole genome shotgun (WGS) entry which is preliminary data.</text>
</comment>
<evidence type="ECO:0000256" key="1">
    <source>
        <dbReference type="SAM" id="Coils"/>
    </source>
</evidence>
<feature type="compositionally biased region" description="Basic residues" evidence="2">
    <location>
        <begin position="280"/>
        <end position="291"/>
    </location>
</feature>
<feature type="compositionally biased region" description="Polar residues" evidence="2">
    <location>
        <begin position="262"/>
        <end position="279"/>
    </location>
</feature>
<proteinExistence type="predicted"/>
<evidence type="ECO:0000313" key="3">
    <source>
        <dbReference type="EMBL" id="GJS80853.1"/>
    </source>
</evidence>
<reference evidence="3" key="2">
    <citation type="submission" date="2022-01" db="EMBL/GenBank/DDBJ databases">
        <authorList>
            <person name="Yamashiro T."/>
            <person name="Shiraishi A."/>
            <person name="Satake H."/>
            <person name="Nakayama K."/>
        </authorList>
    </citation>
    <scope>NUCLEOTIDE SEQUENCE</scope>
</reference>
<evidence type="ECO:0000256" key="2">
    <source>
        <dbReference type="SAM" id="MobiDB-lite"/>
    </source>
</evidence>